<comment type="caution">
    <text evidence="1">The sequence shown here is derived from an EMBL/GenBank/DDBJ whole genome shotgun (WGS) entry which is preliminary data.</text>
</comment>
<name>A0ABR1R141_9PEZI</name>
<proteinExistence type="predicted"/>
<dbReference type="EMBL" id="JAQQWI010000024">
    <property type="protein sequence ID" value="KAK7994646.1"/>
    <property type="molecule type" value="Genomic_DNA"/>
</dbReference>
<evidence type="ECO:0000313" key="1">
    <source>
        <dbReference type="EMBL" id="KAK7994646.1"/>
    </source>
</evidence>
<evidence type="ECO:0000313" key="2">
    <source>
        <dbReference type="Proteomes" id="UP001396898"/>
    </source>
</evidence>
<sequence length="173" mass="18321">MNVPAVAIPYTCAIQELSVTNRLDGSLGKQALTFGASKEAGEGDISFLALTHCKLARGRLLHGLGDFKAETQANDVCKAQLHGHGESDRPGLGDVHIARATHMRRHDLGVVGRLGVVLPRRVGLPGPVTHPVGSVLQPGAAEVGRLPLYHGGVGVDQSPWGRWRYRSARASSS</sequence>
<reference evidence="1 2" key="1">
    <citation type="submission" date="2023-01" db="EMBL/GenBank/DDBJ databases">
        <title>Analysis of 21 Apiospora genomes using comparative genomics revels a genus with tremendous synthesis potential of carbohydrate active enzymes and secondary metabolites.</title>
        <authorList>
            <person name="Sorensen T."/>
        </authorList>
    </citation>
    <scope>NUCLEOTIDE SEQUENCE [LARGE SCALE GENOMIC DNA]</scope>
    <source>
        <strain evidence="1 2">CBS 20057</strain>
    </source>
</reference>
<dbReference type="Proteomes" id="UP001396898">
    <property type="component" value="Unassembled WGS sequence"/>
</dbReference>
<protein>
    <submittedName>
        <fullName evidence="1">Uncharacterized protein</fullName>
    </submittedName>
</protein>
<accession>A0ABR1R141</accession>
<gene>
    <name evidence="1" type="ORF">PG991_016234</name>
</gene>
<keyword evidence="2" id="KW-1185">Reference proteome</keyword>
<organism evidence="1 2">
    <name type="scientific">Apiospora marii</name>
    <dbReference type="NCBI Taxonomy" id="335849"/>
    <lineage>
        <taxon>Eukaryota</taxon>
        <taxon>Fungi</taxon>
        <taxon>Dikarya</taxon>
        <taxon>Ascomycota</taxon>
        <taxon>Pezizomycotina</taxon>
        <taxon>Sordariomycetes</taxon>
        <taxon>Xylariomycetidae</taxon>
        <taxon>Amphisphaeriales</taxon>
        <taxon>Apiosporaceae</taxon>
        <taxon>Apiospora</taxon>
    </lineage>
</organism>